<dbReference type="AlphaFoldDB" id="A0A5B7IBF2"/>
<name>A0A5B7IBF2_PORTR</name>
<gene>
    <name evidence="2" type="ORF">E2C01_074149</name>
</gene>
<dbReference type="OrthoDB" id="6612291at2759"/>
<proteinExistence type="predicted"/>
<protein>
    <submittedName>
        <fullName evidence="2">Uncharacterized protein</fullName>
    </submittedName>
</protein>
<keyword evidence="1" id="KW-0472">Membrane</keyword>
<comment type="caution">
    <text evidence="2">The sequence shown here is derived from an EMBL/GenBank/DDBJ whole genome shotgun (WGS) entry which is preliminary data.</text>
</comment>
<dbReference type="EMBL" id="VSRR010051583">
    <property type="protein sequence ID" value="MPC79613.1"/>
    <property type="molecule type" value="Genomic_DNA"/>
</dbReference>
<accession>A0A5B7IBF2</accession>
<keyword evidence="1" id="KW-1133">Transmembrane helix</keyword>
<feature type="transmembrane region" description="Helical" evidence="1">
    <location>
        <begin position="63"/>
        <end position="82"/>
    </location>
</feature>
<organism evidence="2 3">
    <name type="scientific">Portunus trituberculatus</name>
    <name type="common">Swimming crab</name>
    <name type="synonym">Neptunus trituberculatus</name>
    <dbReference type="NCBI Taxonomy" id="210409"/>
    <lineage>
        <taxon>Eukaryota</taxon>
        <taxon>Metazoa</taxon>
        <taxon>Ecdysozoa</taxon>
        <taxon>Arthropoda</taxon>
        <taxon>Crustacea</taxon>
        <taxon>Multicrustacea</taxon>
        <taxon>Malacostraca</taxon>
        <taxon>Eumalacostraca</taxon>
        <taxon>Eucarida</taxon>
        <taxon>Decapoda</taxon>
        <taxon>Pleocyemata</taxon>
        <taxon>Brachyura</taxon>
        <taxon>Eubrachyura</taxon>
        <taxon>Portunoidea</taxon>
        <taxon>Portunidae</taxon>
        <taxon>Portuninae</taxon>
        <taxon>Portunus</taxon>
    </lineage>
</organism>
<keyword evidence="3" id="KW-1185">Reference proteome</keyword>
<evidence type="ECO:0000313" key="2">
    <source>
        <dbReference type="EMBL" id="MPC79613.1"/>
    </source>
</evidence>
<keyword evidence="1" id="KW-0812">Transmembrane</keyword>
<sequence length="110" mass="12257">MEKLNFEALNNTKFAVPIRNNTNLKDDSNPAVENSSVERQLPSKTIRSCSCCWPQISPFFRQLILTIVTGMGGLAIGTIYAYPAVALARWEDADLKLSTTQITWFGELCT</sequence>
<reference evidence="2 3" key="1">
    <citation type="submission" date="2019-05" db="EMBL/GenBank/DDBJ databases">
        <title>Another draft genome of Portunus trituberculatus and its Hox gene families provides insights of decapod evolution.</title>
        <authorList>
            <person name="Jeong J.-H."/>
            <person name="Song I."/>
            <person name="Kim S."/>
            <person name="Choi T."/>
            <person name="Kim D."/>
            <person name="Ryu S."/>
            <person name="Kim W."/>
        </authorList>
    </citation>
    <scope>NUCLEOTIDE SEQUENCE [LARGE SCALE GENOMIC DNA]</scope>
    <source>
        <tissue evidence="2">Muscle</tissue>
    </source>
</reference>
<evidence type="ECO:0000313" key="3">
    <source>
        <dbReference type="Proteomes" id="UP000324222"/>
    </source>
</evidence>
<dbReference type="Proteomes" id="UP000324222">
    <property type="component" value="Unassembled WGS sequence"/>
</dbReference>
<evidence type="ECO:0000256" key="1">
    <source>
        <dbReference type="SAM" id="Phobius"/>
    </source>
</evidence>